<evidence type="ECO:0000256" key="8">
    <source>
        <dbReference type="ARBA" id="ARBA00023306"/>
    </source>
</evidence>
<dbReference type="KEGG" id="dae:Dtox_1055"/>
<feature type="binding site" evidence="10">
    <location>
        <position position="166"/>
    </location>
    <ligand>
        <name>UDP-N-acetyl-alpha-D-glucosamine</name>
        <dbReference type="ChEBI" id="CHEBI:57705"/>
    </ligand>
</feature>
<dbReference type="eggNOG" id="COG0707">
    <property type="taxonomic scope" value="Bacteria"/>
</dbReference>
<comment type="subcellular location">
    <subcellularLocation>
        <location evidence="10">Cell membrane</location>
        <topology evidence="10">Peripheral membrane protein</topology>
        <orientation evidence="10">Cytoplasmic side</orientation>
    </subcellularLocation>
</comment>
<sequence length="366" mass="39741">MRVVITGGGTGGHIYPALAVARGIKDRHRQAELLYIGTESGLESDLVPKACISFSAITAVGLKRKMSLHNLTVPWKVTGGMLRAAKLLRDFSPRVVVGTGGYVCGPVVLAAALLKIPTLIHEQNAFPGITNRILSRFADRVAVTFSESFKYFPKRAKLKLTGLPVRTEILAVDREKARASLKLSPEIKFLLSFGGSQGARSINQAVPVLMSNFSNDPGVHILHITGPRGYDEFIEANKSICMDNHGNITAVPYLYNMPEALAAADLVICRAGAATLAELTARGLPGILIPYPYASENHQEHNARALVKRDAAEMILDRELSGEALYEKVKELLANPSRLNKMSEASKKQGHPTALEEILDCIEEII</sequence>
<keyword evidence="5 10" id="KW-0133">Cell shape</keyword>
<dbReference type="InterPro" id="IPR004276">
    <property type="entry name" value="GlycoTrans_28_N"/>
</dbReference>
<dbReference type="CDD" id="cd03785">
    <property type="entry name" value="GT28_MurG"/>
    <property type="match status" value="1"/>
</dbReference>
<dbReference type="GO" id="GO:0071555">
    <property type="term" value="P:cell wall organization"/>
    <property type="evidence" value="ECO:0007669"/>
    <property type="project" value="UniProtKB-KW"/>
</dbReference>
<dbReference type="GO" id="GO:0005886">
    <property type="term" value="C:plasma membrane"/>
    <property type="evidence" value="ECO:0007669"/>
    <property type="project" value="UniProtKB-SubCell"/>
</dbReference>
<evidence type="ECO:0000313" key="14">
    <source>
        <dbReference type="Proteomes" id="UP000002217"/>
    </source>
</evidence>
<proteinExistence type="inferred from homology"/>
<dbReference type="UniPathway" id="UPA00219"/>
<keyword evidence="8 10" id="KW-0131">Cell cycle</keyword>
<dbReference type="OrthoDB" id="9808936at2"/>
<dbReference type="RefSeq" id="WP_015756656.1">
    <property type="nucleotide sequence ID" value="NC_013216.1"/>
</dbReference>
<organism evidence="13 14">
    <name type="scientific">Desulfofarcimen acetoxidans (strain ATCC 49208 / DSM 771 / KCTC 5769 / VKM B-1644 / 5575)</name>
    <name type="common">Desulfotomaculum acetoxidans</name>
    <dbReference type="NCBI Taxonomy" id="485916"/>
    <lineage>
        <taxon>Bacteria</taxon>
        <taxon>Bacillati</taxon>
        <taxon>Bacillota</taxon>
        <taxon>Clostridia</taxon>
        <taxon>Eubacteriales</taxon>
        <taxon>Peptococcaceae</taxon>
        <taxon>Desulfofarcimen</taxon>
    </lineage>
</organism>
<gene>
    <name evidence="10" type="primary">murG</name>
    <name evidence="13" type="ordered locus">Dtox_1055</name>
</gene>
<dbReference type="GO" id="GO:0005975">
    <property type="term" value="P:carbohydrate metabolic process"/>
    <property type="evidence" value="ECO:0007669"/>
    <property type="project" value="InterPro"/>
</dbReference>
<dbReference type="InterPro" id="IPR006009">
    <property type="entry name" value="GlcNAc_MurG"/>
</dbReference>
<feature type="binding site" evidence="10">
    <location>
        <position position="299"/>
    </location>
    <ligand>
        <name>UDP-N-acetyl-alpha-D-glucosamine</name>
        <dbReference type="ChEBI" id="CHEBI:57705"/>
    </ligand>
</feature>
<feature type="domain" description="Glycosyltransferase family 28 N-terminal" evidence="11">
    <location>
        <begin position="3"/>
        <end position="142"/>
    </location>
</feature>
<comment type="pathway">
    <text evidence="10">Cell wall biogenesis; peptidoglycan biosynthesis.</text>
</comment>
<feature type="binding site" evidence="10">
    <location>
        <position position="124"/>
    </location>
    <ligand>
        <name>UDP-N-acetyl-alpha-D-glucosamine</name>
        <dbReference type="ChEBI" id="CHEBI:57705"/>
    </ligand>
</feature>
<dbReference type="EC" id="2.4.1.227" evidence="10"/>
<keyword evidence="6 10" id="KW-0573">Peptidoglycan synthesis</keyword>
<keyword evidence="14" id="KW-1185">Reference proteome</keyword>
<dbReference type="Pfam" id="PF03033">
    <property type="entry name" value="Glyco_transf_28"/>
    <property type="match status" value="1"/>
</dbReference>
<keyword evidence="4 10" id="KW-0808">Transferase</keyword>
<comment type="function">
    <text evidence="10">Cell wall formation. Catalyzes the transfer of a GlcNAc subunit on undecaprenyl-pyrophosphoryl-MurNAc-pentapeptide (lipid intermediate I) to form undecaprenyl-pyrophosphoryl-MurNAc-(pentapeptide)GlcNAc (lipid intermediate II).</text>
</comment>
<dbReference type="HAMAP" id="MF_00033">
    <property type="entry name" value="MurG"/>
    <property type="match status" value="1"/>
</dbReference>
<dbReference type="PANTHER" id="PTHR21015:SF22">
    <property type="entry name" value="GLYCOSYLTRANSFERASE"/>
    <property type="match status" value="1"/>
</dbReference>
<comment type="catalytic activity">
    <reaction evidence="10">
        <text>di-trans,octa-cis-undecaprenyl diphospho-N-acetyl-alpha-D-muramoyl-L-alanyl-D-glutamyl-meso-2,6-diaminopimeloyl-D-alanyl-D-alanine + UDP-N-acetyl-alpha-D-glucosamine = di-trans,octa-cis-undecaprenyl diphospho-[N-acetyl-alpha-D-glucosaminyl-(1-&gt;4)]-N-acetyl-alpha-D-muramoyl-L-alanyl-D-glutamyl-meso-2,6-diaminopimeloyl-D-alanyl-D-alanine + UDP + H(+)</text>
        <dbReference type="Rhea" id="RHEA:31227"/>
        <dbReference type="ChEBI" id="CHEBI:15378"/>
        <dbReference type="ChEBI" id="CHEBI:57705"/>
        <dbReference type="ChEBI" id="CHEBI:58223"/>
        <dbReference type="ChEBI" id="CHEBI:61387"/>
        <dbReference type="ChEBI" id="CHEBI:61388"/>
        <dbReference type="EC" id="2.4.1.227"/>
    </reaction>
</comment>
<dbReference type="PANTHER" id="PTHR21015">
    <property type="entry name" value="UDP-N-ACETYLGLUCOSAMINE--N-ACETYLMURAMYL-(PENTAPEPTIDE) PYROPHOSPHORYL-UNDECAPRENOL N-ACETYLGLUCOSAMINE TRANSFERASE 1"/>
    <property type="match status" value="1"/>
</dbReference>
<protein>
    <recommendedName>
        <fullName evidence="10">UDP-N-acetylglucosamine--N-acetylmuramyl-(pentapeptide) pyrophosphoryl-undecaprenol N-acetylglucosamine transferase</fullName>
        <ecNumber evidence="10">2.4.1.227</ecNumber>
    </recommendedName>
    <alternativeName>
        <fullName evidence="10">Undecaprenyl-PP-MurNAc-pentapeptide-UDPGlcNAc GlcNAc transferase</fullName>
    </alternativeName>
</protein>
<evidence type="ECO:0000259" key="12">
    <source>
        <dbReference type="Pfam" id="PF04101"/>
    </source>
</evidence>
<name>C8W473_DESAS</name>
<feature type="binding site" evidence="10">
    <location>
        <position position="196"/>
    </location>
    <ligand>
        <name>UDP-N-acetyl-alpha-D-glucosamine</name>
        <dbReference type="ChEBI" id="CHEBI:57705"/>
    </ligand>
</feature>
<feature type="binding site" evidence="10">
    <location>
        <begin position="10"/>
        <end position="12"/>
    </location>
    <ligand>
        <name>UDP-N-acetyl-alpha-D-glucosamine</name>
        <dbReference type="ChEBI" id="CHEBI:57705"/>
    </ligand>
</feature>
<evidence type="ECO:0000256" key="4">
    <source>
        <dbReference type="ARBA" id="ARBA00022679"/>
    </source>
</evidence>
<dbReference type="HOGENOM" id="CLU_037404_0_1_9"/>
<dbReference type="NCBIfam" id="TIGR01133">
    <property type="entry name" value="murG"/>
    <property type="match status" value="1"/>
</dbReference>
<evidence type="ECO:0000256" key="1">
    <source>
        <dbReference type="ARBA" id="ARBA00022475"/>
    </source>
</evidence>
<dbReference type="GO" id="GO:0009252">
    <property type="term" value="P:peptidoglycan biosynthetic process"/>
    <property type="evidence" value="ECO:0007669"/>
    <property type="project" value="UniProtKB-UniRule"/>
</dbReference>
<evidence type="ECO:0000256" key="9">
    <source>
        <dbReference type="ARBA" id="ARBA00023316"/>
    </source>
</evidence>
<dbReference type="GO" id="GO:0008360">
    <property type="term" value="P:regulation of cell shape"/>
    <property type="evidence" value="ECO:0007669"/>
    <property type="project" value="UniProtKB-KW"/>
</dbReference>
<dbReference type="STRING" id="485916.Dtox_1055"/>
<evidence type="ECO:0000256" key="5">
    <source>
        <dbReference type="ARBA" id="ARBA00022960"/>
    </source>
</evidence>
<keyword evidence="9 10" id="KW-0961">Cell wall biogenesis/degradation</keyword>
<dbReference type="Pfam" id="PF04101">
    <property type="entry name" value="Glyco_tran_28_C"/>
    <property type="match status" value="1"/>
</dbReference>
<dbReference type="EMBL" id="CP001720">
    <property type="protein sequence ID" value="ACV61941.1"/>
    <property type="molecule type" value="Genomic_DNA"/>
</dbReference>
<feature type="domain" description="Glycosyl transferase family 28 C-terminal" evidence="12">
    <location>
        <begin position="192"/>
        <end position="357"/>
    </location>
</feature>
<keyword evidence="7 10" id="KW-0472">Membrane</keyword>
<dbReference type="GO" id="GO:0051991">
    <property type="term" value="F:UDP-N-acetyl-D-glucosamine:N-acetylmuramoyl-L-alanyl-D-glutamyl-meso-2,6-diaminopimelyl-D-alanyl-D-alanine-diphosphoundecaprenol 4-beta-N-acetylglucosaminlytransferase activity"/>
    <property type="evidence" value="ECO:0007669"/>
    <property type="project" value="RHEA"/>
</dbReference>
<evidence type="ECO:0000256" key="6">
    <source>
        <dbReference type="ARBA" id="ARBA00022984"/>
    </source>
</evidence>
<reference evidence="13 14" key="1">
    <citation type="journal article" date="2009" name="Stand. Genomic Sci.">
        <title>Complete genome sequence of Desulfotomaculum acetoxidans type strain (5575).</title>
        <authorList>
            <person name="Spring S."/>
            <person name="Lapidus A."/>
            <person name="Schroder M."/>
            <person name="Gleim D."/>
            <person name="Sims D."/>
            <person name="Meincke L."/>
            <person name="Glavina Del Rio T."/>
            <person name="Tice H."/>
            <person name="Copeland A."/>
            <person name="Cheng J.F."/>
            <person name="Lucas S."/>
            <person name="Chen F."/>
            <person name="Nolan M."/>
            <person name="Bruce D."/>
            <person name="Goodwin L."/>
            <person name="Pitluck S."/>
            <person name="Ivanova N."/>
            <person name="Mavromatis K."/>
            <person name="Mikhailova N."/>
            <person name="Pati A."/>
            <person name="Chen A."/>
            <person name="Palaniappan K."/>
            <person name="Land M."/>
            <person name="Hauser L."/>
            <person name="Chang Y.J."/>
            <person name="Jeffries C.D."/>
            <person name="Chain P."/>
            <person name="Saunders E."/>
            <person name="Brettin T."/>
            <person name="Detter J.C."/>
            <person name="Goker M."/>
            <person name="Bristow J."/>
            <person name="Eisen J.A."/>
            <person name="Markowitz V."/>
            <person name="Hugenholtz P."/>
            <person name="Kyrpides N.C."/>
            <person name="Klenk H.P."/>
            <person name="Han C."/>
        </authorList>
    </citation>
    <scope>NUCLEOTIDE SEQUENCE [LARGE SCALE GENOMIC DNA]</scope>
    <source>
        <strain evidence="14">ATCC 49208 / DSM 771 / VKM B-1644</strain>
    </source>
</reference>
<keyword evidence="1 10" id="KW-1003">Cell membrane</keyword>
<accession>C8W473</accession>
<evidence type="ECO:0000256" key="10">
    <source>
        <dbReference type="HAMAP-Rule" id="MF_00033"/>
    </source>
</evidence>
<evidence type="ECO:0000259" key="11">
    <source>
        <dbReference type="Pfam" id="PF03033"/>
    </source>
</evidence>
<dbReference type="GO" id="GO:0050511">
    <property type="term" value="F:undecaprenyldiphospho-muramoylpentapeptide beta-N-acetylglucosaminyltransferase activity"/>
    <property type="evidence" value="ECO:0007669"/>
    <property type="project" value="UniProtKB-UniRule"/>
</dbReference>
<evidence type="ECO:0000256" key="2">
    <source>
        <dbReference type="ARBA" id="ARBA00022618"/>
    </source>
</evidence>
<evidence type="ECO:0000256" key="7">
    <source>
        <dbReference type="ARBA" id="ARBA00023136"/>
    </source>
</evidence>
<comment type="caution">
    <text evidence="10">Lacks conserved residue(s) required for the propagation of feature annotation.</text>
</comment>
<dbReference type="Gene3D" id="3.40.50.2000">
    <property type="entry name" value="Glycogen Phosphorylase B"/>
    <property type="match status" value="2"/>
</dbReference>
<keyword evidence="3 10" id="KW-0328">Glycosyltransferase</keyword>
<dbReference type="Proteomes" id="UP000002217">
    <property type="component" value="Chromosome"/>
</dbReference>
<keyword evidence="2 10" id="KW-0132">Cell division</keyword>
<dbReference type="InterPro" id="IPR007235">
    <property type="entry name" value="Glyco_trans_28_C"/>
</dbReference>
<dbReference type="AlphaFoldDB" id="C8W473"/>
<comment type="similarity">
    <text evidence="10">Belongs to the glycosyltransferase 28 family. MurG subfamily.</text>
</comment>
<dbReference type="CAZy" id="GT28">
    <property type="family name" value="Glycosyltransferase Family 28"/>
</dbReference>
<evidence type="ECO:0000256" key="3">
    <source>
        <dbReference type="ARBA" id="ARBA00022676"/>
    </source>
</evidence>
<dbReference type="GO" id="GO:0051301">
    <property type="term" value="P:cell division"/>
    <property type="evidence" value="ECO:0007669"/>
    <property type="project" value="UniProtKB-KW"/>
</dbReference>
<evidence type="ECO:0000313" key="13">
    <source>
        <dbReference type="EMBL" id="ACV61941.1"/>
    </source>
</evidence>
<dbReference type="SUPFAM" id="SSF53756">
    <property type="entry name" value="UDP-Glycosyltransferase/glycogen phosphorylase"/>
    <property type="match status" value="1"/>
</dbReference>